<protein>
    <recommendedName>
        <fullName evidence="9">Mediator of RNA polymerase II transcription subunit 27</fullName>
    </recommendedName>
</protein>
<keyword evidence="5" id="KW-0539">Nucleus</keyword>
<dbReference type="OrthoDB" id="5326237at2759"/>
<dbReference type="InterPro" id="IPR021627">
    <property type="entry name" value="Mediator_Med27"/>
</dbReference>
<reference evidence="7 8" key="1">
    <citation type="journal article" date="2013" name="PLoS Genet.">
        <title>The genome and development-dependent transcriptomes of Pyronema confluens: a window into fungal evolution.</title>
        <authorList>
            <person name="Traeger S."/>
            <person name="Altegoer F."/>
            <person name="Freitag M."/>
            <person name="Gabaldon T."/>
            <person name="Kempken F."/>
            <person name="Kumar A."/>
            <person name="Marcet-Houben M."/>
            <person name="Poggeler S."/>
            <person name="Stajich J.E."/>
            <person name="Nowrousian M."/>
        </authorList>
    </citation>
    <scope>NUCLEOTIDE SEQUENCE [LARGE SCALE GENOMIC DNA]</scope>
    <source>
        <strain evidence="8">CBS 100304</strain>
        <tissue evidence="7">Vegetative mycelium</tissue>
    </source>
</reference>
<dbReference type="Pfam" id="PF11571">
    <property type="entry name" value="Med27"/>
    <property type="match status" value="1"/>
</dbReference>
<keyword evidence="3" id="KW-0805">Transcription regulation</keyword>
<comment type="similarity">
    <text evidence="2">Belongs to the Mediator complex subunit 27 family.</text>
</comment>
<dbReference type="AlphaFoldDB" id="U4LUE1"/>
<dbReference type="STRING" id="1076935.U4LUE1"/>
<accession>U4LUE1</accession>
<organism evidence="7 8">
    <name type="scientific">Pyronema omphalodes (strain CBS 100304)</name>
    <name type="common">Pyronema confluens</name>
    <dbReference type="NCBI Taxonomy" id="1076935"/>
    <lineage>
        <taxon>Eukaryota</taxon>
        <taxon>Fungi</taxon>
        <taxon>Dikarya</taxon>
        <taxon>Ascomycota</taxon>
        <taxon>Pezizomycotina</taxon>
        <taxon>Pezizomycetes</taxon>
        <taxon>Pezizales</taxon>
        <taxon>Pyronemataceae</taxon>
        <taxon>Pyronema</taxon>
    </lineage>
</organism>
<gene>
    <name evidence="7" type="ORF">PCON_11017</name>
</gene>
<evidence type="ECO:0000256" key="3">
    <source>
        <dbReference type="ARBA" id="ARBA00023015"/>
    </source>
</evidence>
<evidence type="ECO:0000256" key="2">
    <source>
        <dbReference type="ARBA" id="ARBA00008048"/>
    </source>
</evidence>
<dbReference type="Proteomes" id="UP000018144">
    <property type="component" value="Unassembled WGS sequence"/>
</dbReference>
<keyword evidence="4" id="KW-0804">Transcription</keyword>
<evidence type="ECO:0000256" key="4">
    <source>
        <dbReference type="ARBA" id="ARBA00023163"/>
    </source>
</evidence>
<dbReference type="OMA" id="TIYKTKC"/>
<keyword evidence="8" id="KW-1185">Reference proteome</keyword>
<dbReference type="EMBL" id="HF935615">
    <property type="protein sequence ID" value="CCX31576.1"/>
    <property type="molecule type" value="Genomic_DNA"/>
</dbReference>
<feature type="region of interest" description="Disordered" evidence="6">
    <location>
        <begin position="1"/>
        <end position="21"/>
    </location>
</feature>
<evidence type="ECO:0000256" key="1">
    <source>
        <dbReference type="ARBA" id="ARBA00004123"/>
    </source>
</evidence>
<name>U4LUE1_PYROM</name>
<evidence type="ECO:0000256" key="6">
    <source>
        <dbReference type="SAM" id="MobiDB-lite"/>
    </source>
</evidence>
<evidence type="ECO:0000313" key="8">
    <source>
        <dbReference type="Proteomes" id="UP000018144"/>
    </source>
</evidence>
<evidence type="ECO:0000313" key="7">
    <source>
        <dbReference type="EMBL" id="CCX31576.1"/>
    </source>
</evidence>
<evidence type="ECO:0000256" key="5">
    <source>
        <dbReference type="ARBA" id="ARBA00023242"/>
    </source>
</evidence>
<dbReference type="GO" id="GO:0016592">
    <property type="term" value="C:mediator complex"/>
    <property type="evidence" value="ECO:0007669"/>
    <property type="project" value="InterPro"/>
</dbReference>
<sequence>MSRLPASPAANLPATNATENPDEAEAKLLEQLRELDELHTRLIGLRTIMPTLLWPIRANYPDPSRMFDDLSHRVVNASQDIKVFNTKWVNNAHIFENAQKSPKDTSSPENRLYPHDLFVPPETSNSDTEVVEIKVETPIKTEEEEEPQVQDTTFEEIEDVIEEFSGRLMHRNVKIDHTEDKIIVNLPLPANLSFTINLTPHSPTPFTVTSISTPPLKTSRGRSSMLQRHQTHLHRSIMRSISGRQWPGNLEVLLEMLASYKTIFTETCEKCKRLTTGQNLELATVRKAVLVKGERKWVAAHEGCC</sequence>
<proteinExistence type="inferred from homology"/>
<evidence type="ECO:0008006" key="9">
    <source>
        <dbReference type="Google" id="ProtNLM"/>
    </source>
</evidence>
<comment type="subcellular location">
    <subcellularLocation>
        <location evidence="1">Nucleus</location>
    </subcellularLocation>
</comment>